<dbReference type="PANTHER" id="PTHR22990">
    <property type="entry name" value="F-BOX ONLY PROTEIN"/>
    <property type="match status" value="1"/>
</dbReference>
<keyword evidence="1" id="KW-0677">Repeat</keyword>
<feature type="domain" description="Rhamnogalacturonase A/B/Epimerase-like pectate lyase" evidence="3">
    <location>
        <begin position="58"/>
        <end position="273"/>
    </location>
</feature>
<evidence type="ECO:0000259" key="3">
    <source>
        <dbReference type="Pfam" id="PF12708"/>
    </source>
</evidence>
<evidence type="ECO:0008006" key="6">
    <source>
        <dbReference type="Google" id="ProtNLM"/>
    </source>
</evidence>
<name>A0A4R5KS82_9BACL</name>
<dbReference type="Proteomes" id="UP000295636">
    <property type="component" value="Unassembled WGS sequence"/>
</dbReference>
<feature type="domain" description="Periplasmic copper-binding protein NosD beta helix" evidence="2">
    <location>
        <begin position="301"/>
        <end position="441"/>
    </location>
</feature>
<dbReference type="RefSeq" id="WP_133228259.1">
    <property type="nucleotide sequence ID" value="NZ_SMRT01000004.1"/>
</dbReference>
<dbReference type="PROSITE" id="PS51318">
    <property type="entry name" value="TAT"/>
    <property type="match status" value="1"/>
</dbReference>
<dbReference type="SMART" id="SM00710">
    <property type="entry name" value="PbH1"/>
    <property type="match status" value="10"/>
</dbReference>
<proteinExistence type="predicted"/>
<organism evidence="4 5">
    <name type="scientific">Paenibacillus piri</name>
    <dbReference type="NCBI Taxonomy" id="2547395"/>
    <lineage>
        <taxon>Bacteria</taxon>
        <taxon>Bacillati</taxon>
        <taxon>Bacillota</taxon>
        <taxon>Bacilli</taxon>
        <taxon>Bacillales</taxon>
        <taxon>Paenibacillaceae</taxon>
        <taxon>Paenibacillus</taxon>
    </lineage>
</organism>
<dbReference type="InterPro" id="IPR006626">
    <property type="entry name" value="PbH1"/>
</dbReference>
<dbReference type="AlphaFoldDB" id="A0A4R5KS82"/>
<evidence type="ECO:0000259" key="2">
    <source>
        <dbReference type="Pfam" id="PF05048"/>
    </source>
</evidence>
<dbReference type="PANTHER" id="PTHR22990:SF15">
    <property type="entry name" value="F-BOX ONLY PROTEIN 10"/>
    <property type="match status" value="1"/>
</dbReference>
<dbReference type="Pfam" id="PF05048">
    <property type="entry name" value="NosD"/>
    <property type="match status" value="1"/>
</dbReference>
<dbReference type="InterPro" id="IPR011050">
    <property type="entry name" value="Pectin_lyase_fold/virulence"/>
</dbReference>
<dbReference type="OrthoDB" id="2496562at2"/>
<dbReference type="InterPro" id="IPR007742">
    <property type="entry name" value="NosD_dom"/>
</dbReference>
<reference evidence="4 5" key="1">
    <citation type="submission" date="2019-03" db="EMBL/GenBank/DDBJ databases">
        <title>This is whole genome sequence of Paenibacillus sp MS74 strain.</title>
        <authorList>
            <person name="Trinh H.N."/>
        </authorList>
    </citation>
    <scope>NUCLEOTIDE SEQUENCE [LARGE SCALE GENOMIC DNA]</scope>
    <source>
        <strain evidence="4 5">MS74</strain>
    </source>
</reference>
<sequence length="448" mass="46812">MLPTESNGNEQEHGKTMTRRQLLASLGAAGVLLATGTGFPGEAQAAAVLTPTLDKGVFYNVKDFGAQGEGRFSQDDTPYIQAAINAASSAVGGTVYIPPGDYVLRSSLQLRSKVHLLGAGPGVTVLRSGDTAVQLIRCLSNVSLSSVEGITFEGTGVGTGSTANPMVECGVYIFESEQIRISRCTFNRLTTGVQLIRSQHIALNNCTFSFMIGSDSPYEGFGVVIEGGSNHTVQSNRFKNVFKNGIMISAGSSYSLIADNIFEACKDAAIVLTSKLTACSYHVIRGNLISAAKIGEEETSCTYGVRLKDYCSFNTISNNAISSPAFAGIQLEASDNAGDDRPYGNTITGNMVNKSVKGIVVLNGSANSVKSNEVRRVETGIVLDTIGESAGSIAKQNVITANSLYQCSVSAVKIGSARCQGNQVFGNGGFDNTAGLTDSGTDTVTAGF</sequence>
<evidence type="ECO:0000313" key="5">
    <source>
        <dbReference type="Proteomes" id="UP000295636"/>
    </source>
</evidence>
<dbReference type="Pfam" id="PF12708">
    <property type="entry name" value="Pect-lyase_RHGA_epim"/>
    <property type="match status" value="1"/>
</dbReference>
<dbReference type="InterPro" id="IPR006311">
    <property type="entry name" value="TAT_signal"/>
</dbReference>
<dbReference type="SUPFAM" id="SSF51126">
    <property type="entry name" value="Pectin lyase-like"/>
    <property type="match status" value="2"/>
</dbReference>
<dbReference type="EMBL" id="SMRT01000004">
    <property type="protein sequence ID" value="TDF98292.1"/>
    <property type="molecule type" value="Genomic_DNA"/>
</dbReference>
<dbReference type="InterPro" id="IPR024535">
    <property type="entry name" value="RHGA/B-epi-like_pectate_lyase"/>
</dbReference>
<dbReference type="InterPro" id="IPR012334">
    <property type="entry name" value="Pectin_lyas_fold"/>
</dbReference>
<dbReference type="Gene3D" id="2.160.20.10">
    <property type="entry name" value="Single-stranded right-handed beta-helix, Pectin lyase-like"/>
    <property type="match status" value="1"/>
</dbReference>
<keyword evidence="5" id="KW-1185">Reference proteome</keyword>
<gene>
    <name evidence="4" type="ORF">E1757_12445</name>
</gene>
<evidence type="ECO:0000313" key="4">
    <source>
        <dbReference type="EMBL" id="TDF98292.1"/>
    </source>
</evidence>
<dbReference type="InterPro" id="IPR051550">
    <property type="entry name" value="SCF-Subunits/Alg-Epimerases"/>
</dbReference>
<comment type="caution">
    <text evidence="4">The sequence shown here is derived from an EMBL/GenBank/DDBJ whole genome shotgun (WGS) entry which is preliminary data.</text>
</comment>
<accession>A0A4R5KS82</accession>
<protein>
    <recommendedName>
        <fullName evidence="6">Pectate lyase superfamily protein domain-containing protein</fullName>
    </recommendedName>
</protein>
<evidence type="ECO:0000256" key="1">
    <source>
        <dbReference type="ARBA" id="ARBA00022737"/>
    </source>
</evidence>